<keyword evidence="1" id="KW-1133">Transmembrane helix</keyword>
<name>G7Q8K3_9BACT</name>
<dbReference type="RefSeq" id="WP_009182442.1">
    <property type="nucleotide sequence ID" value="NZ_CM001368.1"/>
</dbReference>
<protein>
    <submittedName>
        <fullName evidence="2">Uncharacterized protein</fullName>
    </submittedName>
</protein>
<evidence type="ECO:0000313" key="3">
    <source>
        <dbReference type="Proteomes" id="UP000004662"/>
    </source>
</evidence>
<keyword evidence="1" id="KW-0472">Membrane</keyword>
<evidence type="ECO:0000313" key="2">
    <source>
        <dbReference type="EMBL" id="EHJ49090.1"/>
    </source>
</evidence>
<dbReference type="OrthoDB" id="1806539at2"/>
<feature type="transmembrane region" description="Helical" evidence="1">
    <location>
        <begin position="131"/>
        <end position="152"/>
    </location>
</feature>
<proteinExistence type="predicted"/>
<dbReference type="AlphaFoldDB" id="G7Q8K3"/>
<feature type="transmembrane region" description="Helical" evidence="1">
    <location>
        <begin position="28"/>
        <end position="54"/>
    </location>
</feature>
<gene>
    <name evidence="2" type="ORF">DFW101_3090</name>
</gene>
<dbReference type="eggNOG" id="ENOG5032SDN">
    <property type="taxonomic scope" value="Bacteria"/>
</dbReference>
<dbReference type="HOGENOM" id="CLU_102105_0_0_7"/>
<feature type="transmembrane region" description="Helical" evidence="1">
    <location>
        <begin position="101"/>
        <end position="125"/>
    </location>
</feature>
<sequence>MMDTLLLDIFLACDALLVAPFRLVPDPAAGFLCGMATLAVAAAVLGRLCVAGLARLHRARREREEGETRKHHELSLRALQAGDKTAYQASNRLAREAYGNAMALAAGRAAALLWPACAVLAWAGWRFAGVPLPLVGEAAGPAAFFIPAYLLAQWGLSRLLRKPPARRDAPPADLPPSPFG</sequence>
<keyword evidence="1" id="KW-0812">Transmembrane</keyword>
<dbReference type="Proteomes" id="UP000004662">
    <property type="component" value="Chromosome"/>
</dbReference>
<evidence type="ECO:0000256" key="1">
    <source>
        <dbReference type="SAM" id="Phobius"/>
    </source>
</evidence>
<keyword evidence="3" id="KW-1185">Reference proteome</keyword>
<accession>G7Q8K3</accession>
<dbReference type="STRING" id="694327.DFW101_3090"/>
<organism evidence="2 3">
    <name type="scientific">Solidesulfovibrio carbinoliphilus subsp. oakridgensis</name>
    <dbReference type="NCBI Taxonomy" id="694327"/>
    <lineage>
        <taxon>Bacteria</taxon>
        <taxon>Pseudomonadati</taxon>
        <taxon>Thermodesulfobacteriota</taxon>
        <taxon>Desulfovibrionia</taxon>
        <taxon>Desulfovibrionales</taxon>
        <taxon>Desulfovibrionaceae</taxon>
        <taxon>Solidesulfovibrio</taxon>
    </lineage>
</organism>
<dbReference type="EMBL" id="CM001368">
    <property type="protein sequence ID" value="EHJ49090.1"/>
    <property type="molecule type" value="Genomic_DNA"/>
</dbReference>
<reference evidence="3" key="1">
    <citation type="journal article" date="2015" name="Genome Announc.">
        <title>High-Quality Draft Genome Sequence of Desulfovibrio carbinoliphilus FW-101-2B, an Organic Acid-Oxidizing Sulfate-Reducing Bacterium Isolated from Uranium(VI)-Contaminated Groundwater.</title>
        <authorList>
            <person name="Ramsay B.D."/>
            <person name="Hwang C."/>
            <person name="Woo H.L."/>
            <person name="Carroll S.L."/>
            <person name="Lucas S."/>
            <person name="Han J."/>
            <person name="Lapidus A.L."/>
            <person name="Cheng J.F."/>
            <person name="Goodwin L.A."/>
            <person name="Pitluck S."/>
            <person name="Peters L."/>
            <person name="Chertkov O."/>
            <person name="Held B."/>
            <person name="Detter J.C."/>
            <person name="Han C.S."/>
            <person name="Tapia R."/>
            <person name="Land M.L."/>
            <person name="Hauser L.J."/>
            <person name="Kyrpides N.C."/>
            <person name="Ivanova N.N."/>
            <person name="Mikhailova N."/>
            <person name="Pagani I."/>
            <person name="Woyke T."/>
            <person name="Arkin A.P."/>
            <person name="Dehal P."/>
            <person name="Chivian D."/>
            <person name="Criddle C.S."/>
            <person name="Wu W."/>
            <person name="Chakraborty R."/>
            <person name="Hazen T.C."/>
            <person name="Fields M.W."/>
        </authorList>
    </citation>
    <scope>NUCLEOTIDE SEQUENCE [LARGE SCALE GENOMIC DNA]</scope>
    <source>
        <strain evidence="3">FW-101-2B</strain>
    </source>
</reference>